<dbReference type="AlphaFoldDB" id="A0A4R1GLH1"/>
<name>A0A4R1GLH1_9BACT</name>
<keyword evidence="3" id="KW-1185">Reference proteome</keyword>
<dbReference type="Pfam" id="PF18765">
    <property type="entry name" value="Polbeta"/>
    <property type="match status" value="1"/>
</dbReference>
<sequence length="100" mass="11433">MTSRRVRLSEEELEAIKTTVKSFDEKAKVLIFGSRANPNLRGGDIDILVISDAIDWKTRRKIRVELIKKLGDRKIDLIVASRENLEDPFVKLAIEEGIEI</sequence>
<dbReference type="PANTHER" id="PTHR37030">
    <property type="entry name" value="NUCLEOTIDYLTRANSFERASE"/>
    <property type="match status" value="1"/>
</dbReference>
<dbReference type="InterPro" id="IPR041633">
    <property type="entry name" value="Polbeta"/>
</dbReference>
<accession>A0A4R1GLH1</accession>
<dbReference type="OrthoDB" id="14556at2"/>
<dbReference type="CDD" id="cd05403">
    <property type="entry name" value="NT_KNTase_like"/>
    <property type="match status" value="1"/>
</dbReference>
<evidence type="ECO:0000313" key="2">
    <source>
        <dbReference type="EMBL" id="TCK05202.1"/>
    </source>
</evidence>
<comment type="caution">
    <text evidence="2">The sequence shown here is derived from an EMBL/GenBank/DDBJ whole genome shotgun (WGS) entry which is preliminary data.</text>
</comment>
<protein>
    <submittedName>
        <fullName evidence="2">Nucleotidyltransferase-like protein</fullName>
    </submittedName>
</protein>
<evidence type="ECO:0000313" key="3">
    <source>
        <dbReference type="Proteomes" id="UP000295777"/>
    </source>
</evidence>
<feature type="domain" description="Polymerase beta nucleotidyltransferase" evidence="1">
    <location>
        <begin position="14"/>
        <end position="99"/>
    </location>
</feature>
<dbReference type="SUPFAM" id="SSF81301">
    <property type="entry name" value="Nucleotidyltransferase"/>
    <property type="match status" value="1"/>
</dbReference>
<dbReference type="Proteomes" id="UP000295777">
    <property type="component" value="Unassembled WGS sequence"/>
</dbReference>
<dbReference type="EMBL" id="SMFV01000002">
    <property type="protein sequence ID" value="TCK05202.1"/>
    <property type="molecule type" value="Genomic_DNA"/>
</dbReference>
<dbReference type="RefSeq" id="WP_132525713.1">
    <property type="nucleotide sequence ID" value="NZ_SMFV01000002.1"/>
</dbReference>
<proteinExistence type="predicted"/>
<dbReference type="GO" id="GO:0016740">
    <property type="term" value="F:transferase activity"/>
    <property type="evidence" value="ECO:0007669"/>
    <property type="project" value="UniProtKB-KW"/>
</dbReference>
<organism evidence="2 3">
    <name type="scientific">Phorcysia thermohydrogeniphila</name>
    <dbReference type="NCBI Taxonomy" id="936138"/>
    <lineage>
        <taxon>Bacteria</taxon>
        <taxon>Pseudomonadati</taxon>
        <taxon>Aquificota</taxon>
        <taxon>Aquificia</taxon>
        <taxon>Desulfurobacteriales</taxon>
        <taxon>Desulfurobacteriaceae</taxon>
        <taxon>Phorcysia</taxon>
    </lineage>
</organism>
<keyword evidence="2" id="KW-0808">Transferase</keyword>
<dbReference type="Gene3D" id="3.30.460.10">
    <property type="entry name" value="Beta Polymerase, domain 2"/>
    <property type="match status" value="1"/>
</dbReference>
<dbReference type="PANTHER" id="PTHR37030:SF3">
    <property type="entry name" value="POLYMERASE NUCLEOTIDYL TRANSFERASE DOMAIN-CONTAINING PROTEIN"/>
    <property type="match status" value="1"/>
</dbReference>
<gene>
    <name evidence="2" type="ORF">CLV27_0627</name>
</gene>
<reference evidence="2 3" key="1">
    <citation type="submission" date="2019-03" db="EMBL/GenBank/DDBJ databases">
        <title>Genomic Encyclopedia of Archaeal and Bacterial Type Strains, Phase II (KMG-II): from individual species to whole genera.</title>
        <authorList>
            <person name="Goeker M."/>
        </authorList>
    </citation>
    <scope>NUCLEOTIDE SEQUENCE [LARGE SCALE GENOMIC DNA]</scope>
    <source>
        <strain evidence="2 3">DSM 24425</strain>
    </source>
</reference>
<evidence type="ECO:0000259" key="1">
    <source>
        <dbReference type="Pfam" id="PF18765"/>
    </source>
</evidence>
<dbReference type="InterPro" id="IPR043519">
    <property type="entry name" value="NT_sf"/>
</dbReference>